<evidence type="ECO:0000259" key="1">
    <source>
        <dbReference type="Pfam" id="PF00534"/>
    </source>
</evidence>
<evidence type="ECO:0000313" key="3">
    <source>
        <dbReference type="EMBL" id="PTB95820.1"/>
    </source>
</evidence>
<dbReference type="InterPro" id="IPR028098">
    <property type="entry name" value="Glyco_trans_4-like_N"/>
</dbReference>
<name>A0A2T4DPS8_9BACT</name>
<evidence type="ECO:0000313" key="4">
    <source>
        <dbReference type="Proteomes" id="UP000240608"/>
    </source>
</evidence>
<proteinExistence type="predicted"/>
<dbReference type="Pfam" id="PF13439">
    <property type="entry name" value="Glyco_transf_4"/>
    <property type="match status" value="1"/>
</dbReference>
<evidence type="ECO:0008006" key="5">
    <source>
        <dbReference type="Google" id="ProtNLM"/>
    </source>
</evidence>
<dbReference type="PANTHER" id="PTHR12526">
    <property type="entry name" value="GLYCOSYLTRANSFERASE"/>
    <property type="match status" value="1"/>
</dbReference>
<comment type="caution">
    <text evidence="3">The sequence shown here is derived from an EMBL/GenBank/DDBJ whole genome shotgun (WGS) entry which is preliminary data.</text>
</comment>
<feature type="domain" description="Glycosyl transferase family 1" evidence="1">
    <location>
        <begin position="192"/>
        <end position="353"/>
    </location>
</feature>
<dbReference type="Pfam" id="PF00534">
    <property type="entry name" value="Glycos_transf_1"/>
    <property type="match status" value="1"/>
</dbReference>
<gene>
    <name evidence="3" type="ORF">C9994_10100</name>
</gene>
<organism evidence="3 4">
    <name type="scientific">Marivirga lumbricoides</name>
    <dbReference type="NCBI Taxonomy" id="1046115"/>
    <lineage>
        <taxon>Bacteria</taxon>
        <taxon>Pseudomonadati</taxon>
        <taxon>Bacteroidota</taxon>
        <taxon>Cytophagia</taxon>
        <taxon>Cytophagales</taxon>
        <taxon>Marivirgaceae</taxon>
        <taxon>Marivirga</taxon>
    </lineage>
</organism>
<reference evidence="3 4" key="1">
    <citation type="submission" date="2018-03" db="EMBL/GenBank/DDBJ databases">
        <title>Cross-interface Injection: A General Nanoliter Liquid Handling Method Applied to Single Cells Genome Amplification Automated Nanoliter Liquid Handling Applied to Single Cell Multiple Displacement Amplification.</title>
        <authorList>
            <person name="Yun J."/>
            <person name="Xu P."/>
            <person name="Xu J."/>
            <person name="Dai X."/>
            <person name="Wang Y."/>
            <person name="Zheng X."/>
            <person name="Cao C."/>
            <person name="Yi Q."/>
            <person name="Zhu Y."/>
            <person name="Wang L."/>
            <person name="Dong Z."/>
            <person name="Huang Y."/>
            <person name="Huang L."/>
            <person name="Du W."/>
        </authorList>
    </citation>
    <scope>NUCLEOTIDE SEQUENCE [LARGE SCALE GENOMIC DNA]</scope>
    <source>
        <strain evidence="3 4">Z-D1-2</strain>
    </source>
</reference>
<sequence>MNSEKIKIMFFCPSLSRGGAEKHFARLIQNLSSDRYEKILVTSRSENQYIDIINQDQIRVITLDINCNSSIRALILSINPLIKLVEYEKPQVLVSVMDMVNFITWIVKKKSNHPFKSVYLVQASLLQAIKFQSNLLKKILYKIMPKIYKNADKVIVLSDGVKKEITEKIRNTGDNIITIHNIGVTDITEVEKQFFIRKAKSIICIGRLVKLKGFDLVIRAMSDIVKKFPESNLTFLGSGPEEEKLKSITKQLKLENNIHFKGMVPNPEFYLNKTEVFILASYLEGFGNVIIEAMASGCAVIATDCPHGPSEIIEHNKNGILVPIDNPGAIRAAIEELFLNPYKIRSIANRGYERALDFTPQKIADQYEEAILSIL</sequence>
<dbReference type="PANTHER" id="PTHR12526:SF630">
    <property type="entry name" value="GLYCOSYLTRANSFERASE"/>
    <property type="match status" value="1"/>
</dbReference>
<dbReference type="Gene3D" id="3.40.50.2000">
    <property type="entry name" value="Glycogen Phosphorylase B"/>
    <property type="match status" value="2"/>
</dbReference>
<dbReference type="InterPro" id="IPR001296">
    <property type="entry name" value="Glyco_trans_1"/>
</dbReference>
<protein>
    <recommendedName>
        <fullName evidence="5">Glycosyltransferase</fullName>
    </recommendedName>
</protein>
<dbReference type="Proteomes" id="UP000240608">
    <property type="component" value="Unassembled WGS sequence"/>
</dbReference>
<accession>A0A2T4DPS8</accession>
<dbReference type="SUPFAM" id="SSF53756">
    <property type="entry name" value="UDP-Glycosyltransferase/glycogen phosphorylase"/>
    <property type="match status" value="1"/>
</dbReference>
<feature type="domain" description="Glycosyltransferase subfamily 4-like N-terminal" evidence="2">
    <location>
        <begin position="18"/>
        <end position="181"/>
    </location>
</feature>
<dbReference type="AlphaFoldDB" id="A0A2T4DPS8"/>
<dbReference type="GO" id="GO:0016757">
    <property type="term" value="F:glycosyltransferase activity"/>
    <property type="evidence" value="ECO:0007669"/>
    <property type="project" value="InterPro"/>
</dbReference>
<evidence type="ECO:0000259" key="2">
    <source>
        <dbReference type="Pfam" id="PF13439"/>
    </source>
</evidence>
<dbReference type="EMBL" id="PYVU01000084">
    <property type="protein sequence ID" value="PTB95820.1"/>
    <property type="molecule type" value="Genomic_DNA"/>
</dbReference>